<dbReference type="SUPFAM" id="SSF51197">
    <property type="entry name" value="Clavaminate synthase-like"/>
    <property type="match status" value="1"/>
</dbReference>
<comment type="cofactor">
    <cofactor evidence="1">
        <name>Fe cation</name>
        <dbReference type="ChEBI" id="CHEBI:24875"/>
    </cofactor>
</comment>
<evidence type="ECO:0000313" key="3">
    <source>
        <dbReference type="Proteomes" id="UP001497392"/>
    </source>
</evidence>
<dbReference type="Pfam" id="PF05721">
    <property type="entry name" value="PhyH"/>
    <property type="match status" value="1"/>
</dbReference>
<evidence type="ECO:0000313" key="2">
    <source>
        <dbReference type="EMBL" id="CAL5227759.1"/>
    </source>
</evidence>
<dbReference type="PANTHER" id="PTHR20883:SF46">
    <property type="entry name" value="PHYTANOYL-COA HYDROXYLASE"/>
    <property type="match status" value="1"/>
</dbReference>
<organism evidence="2 3">
    <name type="scientific">Coccomyxa viridis</name>
    <dbReference type="NCBI Taxonomy" id="1274662"/>
    <lineage>
        <taxon>Eukaryota</taxon>
        <taxon>Viridiplantae</taxon>
        <taxon>Chlorophyta</taxon>
        <taxon>core chlorophytes</taxon>
        <taxon>Trebouxiophyceae</taxon>
        <taxon>Trebouxiophyceae incertae sedis</taxon>
        <taxon>Coccomyxaceae</taxon>
        <taxon>Coccomyxa</taxon>
    </lineage>
</organism>
<protein>
    <submittedName>
        <fullName evidence="2">G10778 protein</fullName>
    </submittedName>
</protein>
<proteinExistence type="predicted"/>
<dbReference type="PANTHER" id="PTHR20883">
    <property type="entry name" value="PHYTANOYL-COA DIOXYGENASE DOMAIN CONTAINING 1"/>
    <property type="match status" value="1"/>
</dbReference>
<dbReference type="Gene3D" id="2.60.120.620">
    <property type="entry name" value="q2cbj1_9rhob like domain"/>
    <property type="match status" value="1"/>
</dbReference>
<dbReference type="Proteomes" id="UP001497392">
    <property type="component" value="Unassembled WGS sequence"/>
</dbReference>
<comment type="caution">
    <text evidence="2">The sequence shown here is derived from an EMBL/GenBank/DDBJ whole genome shotgun (WGS) entry which is preliminary data.</text>
</comment>
<sequence>MLTAILRDVYEHGFAVIPDFLDTREVDDLRQECDSLVEAAEGHEWSAGEDQHQWIVRRGCIFPTIHPVNEPFLPTSLEAFAAMRTIWPCTLKACQILLSTKMLNLVVSLLGKGACLFNDQYIVKSPHCGAASAFPWHCDDAWLPSEDREDKAYLSVWIALDDMTEESGTLVVQPMRRMCDTSHNQHPSAMPPEVITVPAGTVVVMASSLAHCSLPNKGSRMRRAYMPQFSADPMCDKSGVPLALAVPVCTQT</sequence>
<accession>A0ABP1G663</accession>
<reference evidence="2 3" key="1">
    <citation type="submission" date="2024-06" db="EMBL/GenBank/DDBJ databases">
        <authorList>
            <person name="Kraege A."/>
            <person name="Thomma B."/>
        </authorList>
    </citation>
    <scope>NUCLEOTIDE SEQUENCE [LARGE SCALE GENOMIC DNA]</scope>
</reference>
<dbReference type="InterPro" id="IPR008775">
    <property type="entry name" value="Phytyl_CoA_dOase-like"/>
</dbReference>
<name>A0ABP1G663_9CHLO</name>
<dbReference type="EMBL" id="CAXHTA020000017">
    <property type="protein sequence ID" value="CAL5227759.1"/>
    <property type="molecule type" value="Genomic_DNA"/>
</dbReference>
<keyword evidence="3" id="KW-1185">Reference proteome</keyword>
<gene>
    <name evidence="2" type="primary">g10778</name>
    <name evidence="2" type="ORF">VP750_LOCUS9665</name>
</gene>
<evidence type="ECO:0000256" key="1">
    <source>
        <dbReference type="ARBA" id="ARBA00001962"/>
    </source>
</evidence>